<sequence>MQASLRAGTVRACGASRAALSKRVRSVEVRAFFGSKGSTATVSEFYSFNVQDIDGRATKMDKYKGKVVLVVNLASACGFTPQYAELQDLYQKYSSKGLVVLGFPCNQFGQQEPGSNSDIKAFAKKSYGVTFPLMGKVDVNGGSAEPLFKWLKSEKGGFLNSDIKWNFSKFLVDKEGNVVGRYGSTTTPKQLETDLAKLL</sequence>
<reference evidence="5 6" key="1">
    <citation type="submission" date="2016-10" db="EMBL/GenBank/DDBJ databases">
        <authorList>
            <person name="Cai Z."/>
        </authorList>
    </citation>
    <scope>NUCLEOTIDE SEQUENCE [LARGE SCALE GENOMIC DNA]</scope>
</reference>
<dbReference type="PANTHER" id="PTHR11592">
    <property type="entry name" value="GLUTATHIONE PEROXIDASE"/>
    <property type="match status" value="1"/>
</dbReference>
<dbReference type="CDD" id="cd00340">
    <property type="entry name" value="GSH_Peroxidase"/>
    <property type="match status" value="1"/>
</dbReference>
<dbReference type="STRING" id="3088.A0A383WD34"/>
<comment type="similarity">
    <text evidence="1 4">Belongs to the glutathione peroxidase family.</text>
</comment>
<dbReference type="AlphaFoldDB" id="A0A383WD34"/>
<dbReference type="PROSITE" id="PS51355">
    <property type="entry name" value="GLUTATHIONE_PEROXID_3"/>
    <property type="match status" value="1"/>
</dbReference>
<dbReference type="Proteomes" id="UP000256970">
    <property type="component" value="Unassembled WGS sequence"/>
</dbReference>
<dbReference type="InterPro" id="IPR013766">
    <property type="entry name" value="Thioredoxin_domain"/>
</dbReference>
<dbReference type="PIRSF" id="PIRSF000303">
    <property type="entry name" value="Glutathion_perox"/>
    <property type="match status" value="1"/>
</dbReference>
<evidence type="ECO:0000313" key="6">
    <source>
        <dbReference type="Proteomes" id="UP000256970"/>
    </source>
</evidence>
<dbReference type="SUPFAM" id="SSF52833">
    <property type="entry name" value="Thioredoxin-like"/>
    <property type="match status" value="1"/>
</dbReference>
<proteinExistence type="inferred from homology"/>
<name>A0A383WD34_TETOB</name>
<evidence type="ECO:0000256" key="2">
    <source>
        <dbReference type="ARBA" id="ARBA00022559"/>
    </source>
</evidence>
<keyword evidence="3 4" id="KW-0560">Oxidoreductase</keyword>
<keyword evidence="6" id="KW-1185">Reference proteome</keyword>
<dbReference type="PRINTS" id="PR01011">
    <property type="entry name" value="GLUTPROXDASE"/>
</dbReference>
<gene>
    <name evidence="5" type="ORF">BQ4739_LOCUS15251</name>
</gene>
<dbReference type="InterPro" id="IPR000889">
    <property type="entry name" value="Glutathione_peroxidase"/>
</dbReference>
<organism evidence="5 6">
    <name type="scientific">Tetradesmus obliquus</name>
    <name type="common">Green alga</name>
    <name type="synonym">Acutodesmus obliquus</name>
    <dbReference type="NCBI Taxonomy" id="3088"/>
    <lineage>
        <taxon>Eukaryota</taxon>
        <taxon>Viridiplantae</taxon>
        <taxon>Chlorophyta</taxon>
        <taxon>core chlorophytes</taxon>
        <taxon>Chlorophyceae</taxon>
        <taxon>CS clade</taxon>
        <taxon>Sphaeropleales</taxon>
        <taxon>Scenedesmaceae</taxon>
        <taxon>Tetradesmus</taxon>
    </lineage>
</organism>
<dbReference type="GO" id="GO:0006979">
    <property type="term" value="P:response to oxidative stress"/>
    <property type="evidence" value="ECO:0007669"/>
    <property type="project" value="InterPro"/>
</dbReference>
<dbReference type="EMBL" id="FNXT01001221">
    <property type="protein sequence ID" value="SZX74934.1"/>
    <property type="molecule type" value="Genomic_DNA"/>
</dbReference>
<dbReference type="InterPro" id="IPR029760">
    <property type="entry name" value="GPX_CS"/>
</dbReference>
<dbReference type="FunFam" id="3.40.30.10:FF:000010">
    <property type="entry name" value="Glutathione peroxidase"/>
    <property type="match status" value="1"/>
</dbReference>
<dbReference type="InterPro" id="IPR036249">
    <property type="entry name" value="Thioredoxin-like_sf"/>
</dbReference>
<dbReference type="Pfam" id="PF00255">
    <property type="entry name" value="GSHPx"/>
    <property type="match status" value="1"/>
</dbReference>
<dbReference type="PROSITE" id="PS00763">
    <property type="entry name" value="GLUTATHIONE_PEROXID_2"/>
    <property type="match status" value="1"/>
</dbReference>
<keyword evidence="2 4" id="KW-0575">Peroxidase</keyword>
<dbReference type="PANTHER" id="PTHR11592:SF78">
    <property type="entry name" value="GLUTATHIONE PEROXIDASE"/>
    <property type="match status" value="1"/>
</dbReference>
<evidence type="ECO:0000256" key="4">
    <source>
        <dbReference type="RuleBase" id="RU000499"/>
    </source>
</evidence>
<evidence type="ECO:0000256" key="3">
    <source>
        <dbReference type="ARBA" id="ARBA00023002"/>
    </source>
</evidence>
<accession>A0A383WD34</accession>
<protein>
    <recommendedName>
        <fullName evidence="4">Glutathione peroxidase</fullName>
    </recommendedName>
</protein>
<dbReference type="Gene3D" id="3.40.30.10">
    <property type="entry name" value="Glutaredoxin"/>
    <property type="match status" value="1"/>
</dbReference>
<dbReference type="PROSITE" id="PS51352">
    <property type="entry name" value="THIOREDOXIN_2"/>
    <property type="match status" value="1"/>
</dbReference>
<dbReference type="GO" id="GO:0004601">
    <property type="term" value="F:peroxidase activity"/>
    <property type="evidence" value="ECO:0007669"/>
    <property type="project" value="UniProtKB-KW"/>
</dbReference>
<evidence type="ECO:0000256" key="1">
    <source>
        <dbReference type="ARBA" id="ARBA00006926"/>
    </source>
</evidence>
<evidence type="ECO:0000313" key="5">
    <source>
        <dbReference type="EMBL" id="SZX74934.1"/>
    </source>
</evidence>